<dbReference type="KEGG" id="ade:Adeh_3607"/>
<dbReference type="OrthoDB" id="163232at2"/>
<evidence type="ECO:0000313" key="2">
    <source>
        <dbReference type="EMBL" id="ABC83373.1"/>
    </source>
</evidence>
<dbReference type="STRING" id="290397.Adeh_3607"/>
<dbReference type="PANTHER" id="PTHR43591">
    <property type="entry name" value="METHYLTRANSFERASE"/>
    <property type="match status" value="1"/>
</dbReference>
<keyword evidence="2" id="KW-0489">Methyltransferase</keyword>
<dbReference type="InterPro" id="IPR029063">
    <property type="entry name" value="SAM-dependent_MTases_sf"/>
</dbReference>
<dbReference type="PANTHER" id="PTHR43591:SF99">
    <property type="entry name" value="OS06G0646000 PROTEIN"/>
    <property type="match status" value="1"/>
</dbReference>
<dbReference type="SUPFAM" id="SSF53335">
    <property type="entry name" value="S-adenosyl-L-methionine-dependent methyltransferases"/>
    <property type="match status" value="1"/>
</dbReference>
<evidence type="ECO:0000313" key="3">
    <source>
        <dbReference type="Proteomes" id="UP000001935"/>
    </source>
</evidence>
<dbReference type="HOGENOM" id="CLU_1218347_0_0_7"/>
<dbReference type="AlphaFoldDB" id="Q2IFL6"/>
<dbReference type="GO" id="GO:0008757">
    <property type="term" value="F:S-adenosylmethionine-dependent methyltransferase activity"/>
    <property type="evidence" value="ECO:0007669"/>
    <property type="project" value="InterPro"/>
</dbReference>
<dbReference type="RefSeq" id="WP_011422655.1">
    <property type="nucleotide sequence ID" value="NC_007760.1"/>
</dbReference>
<dbReference type="CDD" id="cd02440">
    <property type="entry name" value="AdoMet_MTases"/>
    <property type="match status" value="1"/>
</dbReference>
<dbReference type="InterPro" id="IPR013216">
    <property type="entry name" value="Methyltransf_11"/>
</dbReference>
<accession>Q2IFL6</accession>
<dbReference type="eggNOG" id="COG2226">
    <property type="taxonomic scope" value="Bacteria"/>
</dbReference>
<evidence type="ECO:0000259" key="1">
    <source>
        <dbReference type="Pfam" id="PF08241"/>
    </source>
</evidence>
<dbReference type="Proteomes" id="UP000001935">
    <property type="component" value="Chromosome"/>
</dbReference>
<keyword evidence="2" id="KW-0808">Transferase</keyword>
<proteinExistence type="predicted"/>
<feature type="domain" description="Methyltransferase type 11" evidence="1">
    <location>
        <begin position="60"/>
        <end position="157"/>
    </location>
</feature>
<gene>
    <name evidence="2" type="ordered locus">Adeh_3607</name>
</gene>
<organism evidence="2 3">
    <name type="scientific">Anaeromyxobacter dehalogenans (strain 2CP-C)</name>
    <dbReference type="NCBI Taxonomy" id="290397"/>
    <lineage>
        <taxon>Bacteria</taxon>
        <taxon>Pseudomonadati</taxon>
        <taxon>Myxococcota</taxon>
        <taxon>Myxococcia</taxon>
        <taxon>Myxococcales</taxon>
        <taxon>Cystobacterineae</taxon>
        <taxon>Anaeromyxobacteraceae</taxon>
        <taxon>Anaeromyxobacter</taxon>
    </lineage>
</organism>
<reference evidence="2 3" key="1">
    <citation type="submission" date="2006-01" db="EMBL/GenBank/DDBJ databases">
        <title>Complete sequence of Anaeromyxobacter dehalogenans 2CP-C.</title>
        <authorList>
            <consortium name="US DOE Joint Genome Institute"/>
            <person name="Copeland A."/>
            <person name="Lucas S."/>
            <person name="Lapidus A."/>
            <person name="Barry K."/>
            <person name="Detter J.C."/>
            <person name="Glavina T."/>
            <person name="Hammon N."/>
            <person name="Israni S."/>
            <person name="Pitluck S."/>
            <person name="Brettin T."/>
            <person name="Bruce D."/>
            <person name="Han C."/>
            <person name="Tapia R."/>
            <person name="Gilna P."/>
            <person name="Kiss H."/>
            <person name="Schmutz J."/>
            <person name="Larimer F."/>
            <person name="Land M."/>
            <person name="Kyrpides N."/>
            <person name="Anderson I."/>
            <person name="Sanford R.A."/>
            <person name="Ritalahti K.M."/>
            <person name="Thomas H.S."/>
            <person name="Kirby J.R."/>
            <person name="Zhulin I.B."/>
            <person name="Loeffler F.E."/>
            <person name="Richardson P."/>
        </authorList>
    </citation>
    <scope>NUCLEOTIDE SEQUENCE [LARGE SCALE GENOMIC DNA]</scope>
    <source>
        <strain evidence="2 3">2CP-C</strain>
    </source>
</reference>
<dbReference type="Pfam" id="PF08241">
    <property type="entry name" value="Methyltransf_11"/>
    <property type="match status" value="1"/>
</dbReference>
<dbReference type="Gene3D" id="3.40.50.150">
    <property type="entry name" value="Vaccinia Virus protein VP39"/>
    <property type="match status" value="1"/>
</dbReference>
<protein>
    <submittedName>
        <fullName evidence="2">Methyltransferase type 11</fullName>
    </submittedName>
</protein>
<sequence>MEPRPARGAERASWLAGIYDATAWYWDSFLHALTYARAYRRLLARLEADGPHRAPPGRVLDCGIGAGLFSEAAIRAGGARAGAYGVDLSPRLLARASARLGRQGARPFLARADVRALPIRDAGMDAVISALVLDHLADPAPAIRELARVARPGAWVVLVTTRPLAPDLPFRLLFRYPRHRPDDLVRAMQAAGLKDVRVRSLTGIARIFAVAFTGRV</sequence>
<name>Q2IFL6_ANADE</name>
<dbReference type="GO" id="GO:0032259">
    <property type="term" value="P:methylation"/>
    <property type="evidence" value="ECO:0007669"/>
    <property type="project" value="UniProtKB-KW"/>
</dbReference>
<dbReference type="EMBL" id="CP000251">
    <property type="protein sequence ID" value="ABC83373.1"/>
    <property type="molecule type" value="Genomic_DNA"/>
</dbReference>